<feature type="transmembrane region" description="Helical" evidence="7">
    <location>
        <begin position="387"/>
        <end position="404"/>
    </location>
</feature>
<evidence type="ECO:0000313" key="8">
    <source>
        <dbReference type="EMBL" id="EDO59950.1"/>
    </source>
</evidence>
<dbReference type="NCBIfam" id="TIGR00797">
    <property type="entry name" value="matE"/>
    <property type="match status" value="1"/>
</dbReference>
<dbReference type="Proteomes" id="UP000003490">
    <property type="component" value="Unassembled WGS sequence"/>
</dbReference>
<name>A7VW03_9FIRM</name>
<feature type="transmembrane region" description="Helical" evidence="7">
    <location>
        <begin position="136"/>
        <end position="153"/>
    </location>
</feature>
<dbReference type="PANTHER" id="PTHR43549:SF3">
    <property type="entry name" value="MULTIDRUG RESISTANCE PROTEIN YPNP-RELATED"/>
    <property type="match status" value="1"/>
</dbReference>
<dbReference type="GO" id="GO:0005886">
    <property type="term" value="C:plasma membrane"/>
    <property type="evidence" value="ECO:0007669"/>
    <property type="project" value="UniProtKB-SubCell"/>
</dbReference>
<dbReference type="Proteomes" id="UP000220611">
    <property type="component" value="Unassembled WGS sequence"/>
</dbReference>
<feature type="transmembrane region" description="Helical" evidence="7">
    <location>
        <begin position="165"/>
        <end position="188"/>
    </location>
</feature>
<dbReference type="EMBL" id="ABCB02000020">
    <property type="protein sequence ID" value="EDO59950.1"/>
    <property type="molecule type" value="Genomic_DNA"/>
</dbReference>
<protein>
    <submittedName>
        <fullName evidence="8">MATE efflux family protein</fullName>
    </submittedName>
    <submittedName>
        <fullName evidence="9">MATE family efflux transporter</fullName>
    </submittedName>
</protein>
<dbReference type="Pfam" id="PF01554">
    <property type="entry name" value="MatE"/>
    <property type="match status" value="2"/>
</dbReference>
<evidence type="ECO:0000313" key="9">
    <source>
        <dbReference type="EMBL" id="PEQ26058.1"/>
    </source>
</evidence>
<comment type="subcellular location">
    <subcellularLocation>
        <location evidence="1">Cell membrane</location>
        <topology evidence="1">Multi-pass membrane protein</topology>
    </subcellularLocation>
</comment>
<keyword evidence="4 7" id="KW-0812">Transmembrane</keyword>
<evidence type="ECO:0000256" key="3">
    <source>
        <dbReference type="ARBA" id="ARBA00022475"/>
    </source>
</evidence>
<dbReference type="InterPro" id="IPR052031">
    <property type="entry name" value="Membrane_Transporter-Flippase"/>
</dbReference>
<gene>
    <name evidence="9" type="ORF">CH238_03455</name>
    <name evidence="8" type="ORF">CLOLEP_02767</name>
</gene>
<evidence type="ECO:0000313" key="11">
    <source>
        <dbReference type="Proteomes" id="UP000220611"/>
    </source>
</evidence>
<feature type="transmembrane region" description="Helical" evidence="7">
    <location>
        <begin position="90"/>
        <end position="116"/>
    </location>
</feature>
<reference evidence="9 11" key="3">
    <citation type="submission" date="2017-07" db="EMBL/GenBank/DDBJ databases">
        <title>Prevalence of linear plasmids in Cutibacterium (Propionibacterium) acnes isolates obtained from prostatic tissue.</title>
        <authorList>
            <person name="Davidsson S."/>
            <person name="Carlsson J."/>
            <person name="Molling P."/>
            <person name="Andren O."/>
            <person name="Andersson S.-O."/>
            <person name="Brzuszkiewicz E."/>
            <person name="Poehlein A."/>
            <person name="Al-Zeer M."/>
            <person name="Brinkmann V."/>
            <person name="Scavenius C."/>
            <person name="Nazipi S."/>
            <person name="Soderquist B."/>
            <person name="Bruggemann H."/>
        </authorList>
    </citation>
    <scope>NUCLEOTIDE SEQUENCE [LARGE SCALE GENOMIC DNA]</scope>
    <source>
        <strain evidence="9 11">DSM 753</strain>
    </source>
</reference>
<proteinExistence type="predicted"/>
<dbReference type="GO" id="GO:0015297">
    <property type="term" value="F:antiporter activity"/>
    <property type="evidence" value="ECO:0007669"/>
    <property type="project" value="InterPro"/>
</dbReference>
<feature type="transmembrane region" description="Helical" evidence="7">
    <location>
        <begin position="282"/>
        <end position="303"/>
    </location>
</feature>
<dbReference type="PIRSF" id="PIRSF006603">
    <property type="entry name" value="DinF"/>
    <property type="match status" value="1"/>
</dbReference>
<dbReference type="AlphaFoldDB" id="A7VW03"/>
<dbReference type="CDD" id="cd13138">
    <property type="entry name" value="MATE_yoeA_like"/>
    <property type="match status" value="1"/>
</dbReference>
<dbReference type="eggNOG" id="COG0534">
    <property type="taxonomic scope" value="Bacteria"/>
</dbReference>
<reference evidence="8 10" key="2">
    <citation type="submission" date="2007-08" db="EMBL/GenBank/DDBJ databases">
        <authorList>
            <person name="Fulton L."/>
            <person name="Clifton S."/>
            <person name="Fulton B."/>
            <person name="Xu J."/>
            <person name="Minx P."/>
            <person name="Pepin K.H."/>
            <person name="Johnson M."/>
            <person name="Thiruvilangam P."/>
            <person name="Bhonagiri V."/>
            <person name="Nash W.E."/>
            <person name="Wang C."/>
            <person name="Mardis E.R."/>
            <person name="Wilson R.K."/>
        </authorList>
    </citation>
    <scope>NUCLEOTIDE SEQUENCE [LARGE SCALE GENOMIC DNA]</scope>
    <source>
        <strain evidence="8 10">DSM 753</strain>
    </source>
</reference>
<feature type="transmembrane region" description="Helical" evidence="7">
    <location>
        <begin position="359"/>
        <end position="380"/>
    </location>
</feature>
<evidence type="ECO:0000256" key="4">
    <source>
        <dbReference type="ARBA" id="ARBA00022692"/>
    </source>
</evidence>
<organism evidence="8 10">
    <name type="scientific">[Clostridium] leptum DSM 753</name>
    <dbReference type="NCBI Taxonomy" id="428125"/>
    <lineage>
        <taxon>Bacteria</taxon>
        <taxon>Bacillati</taxon>
        <taxon>Bacillota</taxon>
        <taxon>Clostridia</taxon>
        <taxon>Eubacteriales</taxon>
        <taxon>Oscillospiraceae</taxon>
        <taxon>Oscillospiraceae incertae sedis</taxon>
    </lineage>
</organism>
<dbReference type="InterPro" id="IPR002528">
    <property type="entry name" value="MATE_fam"/>
</dbReference>
<dbReference type="EMBL" id="NOXF01000001">
    <property type="protein sequence ID" value="PEQ26058.1"/>
    <property type="molecule type" value="Genomic_DNA"/>
</dbReference>
<keyword evidence="6 7" id="KW-0472">Membrane</keyword>
<sequence length="455" mass="48668">MGTKRTFTEGKIFSPLISFAFPVLIALFLQAMYGAVDLWVVGKFGSAADVSAVATGGQVTYTVTVVIVGLSMGITVLIGQKIGEGREKEAGQVIGSGICMFLLISIALTAAMLLSAEPLAHLMQAPEAALSQTVDYLRICFAGTAFIVAYNVLGSVFRGIGDSKMPLITVAIACVFNIIGDLIFVAVFHMGTQGAALATVMAQAFSVLLSIFIIRRRMLPFSLRKKDLRPEKKHIQKILSLGAPVAFQDLLVNISFLVIMAIVNSMGVIASAGVGVAEKLCVFIMLVPSAYMQSMAAFVAQNVGAKRLDRAGKALLYGILSSLVVGLVMAYLSFFHGSALSTLFVKENDTAVIMAASDYLRAYSIDCILTSFLFCFIGYFNGRGKTLFVMIQGIVGAFGVRIPVSYLMTLTDGASLFHIGLATPASSVVQILLCAGYFLLLKRRQKKFLLENSAE</sequence>
<keyword evidence="3" id="KW-1003">Cell membrane</keyword>
<feature type="transmembrane region" description="Helical" evidence="7">
    <location>
        <begin position="12"/>
        <end position="33"/>
    </location>
</feature>
<evidence type="ECO:0000256" key="6">
    <source>
        <dbReference type="ARBA" id="ARBA00023136"/>
    </source>
</evidence>
<dbReference type="OrthoDB" id="9776324at2"/>
<feature type="transmembrane region" description="Helical" evidence="7">
    <location>
        <begin position="416"/>
        <end position="440"/>
    </location>
</feature>
<feature type="transmembrane region" description="Helical" evidence="7">
    <location>
        <begin position="315"/>
        <end position="339"/>
    </location>
</feature>
<accession>A7VW03</accession>
<evidence type="ECO:0000256" key="2">
    <source>
        <dbReference type="ARBA" id="ARBA00022448"/>
    </source>
</evidence>
<keyword evidence="2" id="KW-0813">Transport</keyword>
<dbReference type="GO" id="GO:0042910">
    <property type="term" value="F:xenobiotic transmembrane transporter activity"/>
    <property type="evidence" value="ECO:0007669"/>
    <property type="project" value="InterPro"/>
</dbReference>
<evidence type="ECO:0000256" key="1">
    <source>
        <dbReference type="ARBA" id="ARBA00004651"/>
    </source>
</evidence>
<dbReference type="HOGENOM" id="CLU_012893_5_0_9"/>
<comment type="caution">
    <text evidence="8">The sequence shown here is derived from an EMBL/GenBank/DDBJ whole genome shotgun (WGS) entry which is preliminary data.</text>
</comment>
<reference evidence="8 10" key="1">
    <citation type="submission" date="2007-08" db="EMBL/GenBank/DDBJ databases">
        <title>Draft genome sequence of Clostridium leptum (DSM 753).</title>
        <authorList>
            <person name="Sudarsanam P."/>
            <person name="Ley R."/>
            <person name="Guruge J."/>
            <person name="Turnbaugh P.J."/>
            <person name="Mahowald M."/>
            <person name="Liep D."/>
            <person name="Gordon J."/>
        </authorList>
    </citation>
    <scope>NUCLEOTIDE SEQUENCE [LARGE SCALE GENOMIC DNA]</scope>
    <source>
        <strain evidence="8 10">DSM 753</strain>
    </source>
</reference>
<feature type="transmembrane region" description="Helical" evidence="7">
    <location>
        <begin position="194"/>
        <end position="214"/>
    </location>
</feature>
<evidence type="ECO:0000313" key="10">
    <source>
        <dbReference type="Proteomes" id="UP000003490"/>
    </source>
</evidence>
<keyword evidence="11" id="KW-1185">Reference proteome</keyword>
<feature type="transmembrane region" description="Helical" evidence="7">
    <location>
        <begin position="235"/>
        <end position="262"/>
    </location>
</feature>
<dbReference type="PANTHER" id="PTHR43549">
    <property type="entry name" value="MULTIDRUG RESISTANCE PROTEIN YPNP-RELATED"/>
    <property type="match status" value="1"/>
</dbReference>
<evidence type="ECO:0000256" key="5">
    <source>
        <dbReference type="ARBA" id="ARBA00022989"/>
    </source>
</evidence>
<feature type="transmembrane region" description="Helical" evidence="7">
    <location>
        <begin position="59"/>
        <end position="78"/>
    </location>
</feature>
<keyword evidence="5 7" id="KW-1133">Transmembrane helix</keyword>
<evidence type="ECO:0000256" key="7">
    <source>
        <dbReference type="SAM" id="Phobius"/>
    </source>
</evidence>
<dbReference type="InterPro" id="IPR048279">
    <property type="entry name" value="MdtK-like"/>
</dbReference>